<protein>
    <submittedName>
        <fullName evidence="2">Uncharacterized protein</fullName>
    </submittedName>
</protein>
<evidence type="ECO:0000313" key="2">
    <source>
        <dbReference type="EMBL" id="LAB08172.1"/>
    </source>
</evidence>
<evidence type="ECO:0000256" key="1">
    <source>
        <dbReference type="SAM" id="Phobius"/>
    </source>
</evidence>
<keyword evidence="1" id="KW-0472">Membrane</keyword>
<proteinExistence type="predicted"/>
<feature type="transmembrane region" description="Helical" evidence="1">
    <location>
        <begin position="36"/>
        <end position="62"/>
    </location>
</feature>
<feature type="transmembrane region" description="Helical" evidence="1">
    <location>
        <begin position="82"/>
        <end position="104"/>
    </location>
</feature>
<dbReference type="AlphaFoldDB" id="A0A2D4KHH0"/>
<organism evidence="2">
    <name type="scientific">Micrurus paraensis</name>
    <dbReference type="NCBI Taxonomy" id="1970185"/>
    <lineage>
        <taxon>Eukaryota</taxon>
        <taxon>Metazoa</taxon>
        <taxon>Chordata</taxon>
        <taxon>Craniata</taxon>
        <taxon>Vertebrata</taxon>
        <taxon>Euteleostomi</taxon>
        <taxon>Lepidosauria</taxon>
        <taxon>Squamata</taxon>
        <taxon>Bifurcata</taxon>
        <taxon>Unidentata</taxon>
        <taxon>Episquamata</taxon>
        <taxon>Toxicofera</taxon>
        <taxon>Serpentes</taxon>
        <taxon>Colubroidea</taxon>
        <taxon>Elapidae</taxon>
        <taxon>Elapinae</taxon>
        <taxon>Micrurus</taxon>
    </lineage>
</organism>
<keyword evidence="1" id="KW-0812">Transmembrane</keyword>
<keyword evidence="1" id="KW-1133">Transmembrane helix</keyword>
<reference evidence="2" key="2">
    <citation type="submission" date="2017-11" db="EMBL/GenBank/DDBJ databases">
        <title>Coralsnake Venomics: Analyses of Venom Gland Transcriptomes and Proteomes of Six Brazilian Taxa.</title>
        <authorList>
            <person name="Aird S.D."/>
            <person name="Jorge da Silva N."/>
            <person name="Qiu L."/>
            <person name="Villar-Briones A."/>
            <person name="Aparecida-Saddi V."/>
            <person name="Campos-Telles M.P."/>
            <person name="Grau M."/>
            <person name="Mikheyev A.S."/>
        </authorList>
    </citation>
    <scope>NUCLEOTIDE SEQUENCE</scope>
    <source>
        <tissue evidence="2">Venom_gland</tissue>
    </source>
</reference>
<dbReference type="EMBL" id="IACL01064251">
    <property type="protein sequence ID" value="LAB08172.1"/>
    <property type="molecule type" value="Transcribed_RNA"/>
</dbReference>
<feature type="transmembrane region" description="Helical" evidence="1">
    <location>
        <begin position="6"/>
        <end position="24"/>
    </location>
</feature>
<accession>A0A2D4KHH0</accession>
<name>A0A2D4KHH0_9SAUR</name>
<sequence length="108" mass="12325">MLFFPELVHSFQISSSYWILFVINRSVFQSLYTGEGYIIIFPVILQLLALVAQPTVVIPLVHELQDLAQSLLTQVTTQSIMGSYKLHLTILLMGEALLIIMRFFKIPL</sequence>
<reference evidence="2" key="1">
    <citation type="submission" date="2017-07" db="EMBL/GenBank/DDBJ databases">
        <authorList>
            <person name="Mikheyev A."/>
            <person name="Grau M."/>
        </authorList>
    </citation>
    <scope>NUCLEOTIDE SEQUENCE</scope>
    <source>
        <tissue evidence="2">Venom_gland</tissue>
    </source>
</reference>